<dbReference type="InParanoid" id="C1E9P7"/>
<dbReference type="InterPro" id="IPR027417">
    <property type="entry name" value="P-loop_NTPase"/>
</dbReference>
<sequence length="716" mass="77010">MRAGALLALLLASAADVAAGVRAPGGVHPAWHPAVLHPGSSVPAAGSPERDRPADAPATATDDDGAPSPASMPGRYPTAGYSPHNGSSAALRTRELPGCSLHVFRHVSKAAGTTVRFIFDKQVAMGDFEFLPMCHYGFREKDWREVVKRFKDAAVDPARIESGEGPRIIVEIRNEWGATRAFEDVVMRDLRELRATHSHLGCEISSSMLFRDPTAQYRSFYEYYIRKEQEKPNGPDQGAAAWGDSFAQWARAVPDLQLREALGDRCVPALRMPIFHTDPATGERKSERILDEACKVTLGDRARFERIVKDVDVVGVASEFDAFWLALADVVGFQHLEYVRSNTKERHGAGRRTLAADVDAGVDADVDAGGTDVGTDDDDDAAVVAATAPNDVWAHDLVRRTQAATWAGCDDGDPTAGAIGAGSSAGVGGLGEGRGTTGREDGGYGCELRRRVNALRAASVEAKDGRTRVGGSPPLSVYMFARANPGRDDNPVRAEHRARPGFYTSEPICKGFGTDLSALVRKDDARYKGVNQGSEASRTLFPESDLVPNESQSAPPRNGVSDFAALPSFLRIFLHFCAFLLGSSPPSVVSRDAASVPASVSRGPYSGGPRRAMEGAHDLLNDFQGEAKLNGMGLFTGIGGIELSLKRWIHWIMYCEIDTFCVEVLKGEISLPSPTFRAPPRPVEPPRNLHAAPSARPSTRTNRTQPRVRSNAPSPG</sequence>
<dbReference type="GeneID" id="8245104"/>
<feature type="signal peptide" evidence="2">
    <location>
        <begin position="1"/>
        <end position="19"/>
    </location>
</feature>
<proteinExistence type="predicted"/>
<dbReference type="AlphaFoldDB" id="C1E9P7"/>
<evidence type="ECO:0000313" key="3">
    <source>
        <dbReference type="EMBL" id="ACO64716.1"/>
    </source>
</evidence>
<feature type="chain" id="PRO_5002908946" evidence="2">
    <location>
        <begin position="20"/>
        <end position="716"/>
    </location>
</feature>
<keyword evidence="4" id="KW-1185">Reference proteome</keyword>
<feature type="region of interest" description="Disordered" evidence="1">
    <location>
        <begin position="673"/>
        <end position="716"/>
    </location>
</feature>
<reference evidence="3 4" key="1">
    <citation type="journal article" date="2009" name="Science">
        <title>Green evolution and dynamic adaptations revealed by genomes of the marine picoeukaryotes Micromonas.</title>
        <authorList>
            <person name="Worden A.Z."/>
            <person name="Lee J.H."/>
            <person name="Mock T."/>
            <person name="Rouze P."/>
            <person name="Simmons M.P."/>
            <person name="Aerts A.L."/>
            <person name="Allen A.E."/>
            <person name="Cuvelier M.L."/>
            <person name="Derelle E."/>
            <person name="Everett M.V."/>
            <person name="Foulon E."/>
            <person name="Grimwood J."/>
            <person name="Gundlach H."/>
            <person name="Henrissat B."/>
            <person name="Napoli C."/>
            <person name="McDonald S.M."/>
            <person name="Parker M.S."/>
            <person name="Rombauts S."/>
            <person name="Salamov A."/>
            <person name="Von Dassow P."/>
            <person name="Badger J.H."/>
            <person name="Coutinho P.M."/>
            <person name="Demir E."/>
            <person name="Dubchak I."/>
            <person name="Gentemann C."/>
            <person name="Eikrem W."/>
            <person name="Gready J.E."/>
            <person name="John U."/>
            <person name="Lanier W."/>
            <person name="Lindquist E.A."/>
            <person name="Lucas S."/>
            <person name="Mayer K.F."/>
            <person name="Moreau H."/>
            <person name="Not F."/>
            <person name="Otillar R."/>
            <person name="Panaud O."/>
            <person name="Pangilinan J."/>
            <person name="Paulsen I."/>
            <person name="Piegu B."/>
            <person name="Poliakov A."/>
            <person name="Robbens S."/>
            <person name="Schmutz J."/>
            <person name="Toulza E."/>
            <person name="Wyss T."/>
            <person name="Zelensky A."/>
            <person name="Zhou K."/>
            <person name="Armbrust E.V."/>
            <person name="Bhattacharya D."/>
            <person name="Goodenough U.W."/>
            <person name="Van de Peer Y."/>
            <person name="Grigoriev I.V."/>
        </authorList>
    </citation>
    <scope>NUCLEOTIDE SEQUENCE [LARGE SCALE GENOMIC DNA]</scope>
    <source>
        <strain evidence="4">RCC299 / NOUM17</strain>
    </source>
</reference>
<gene>
    <name evidence="3" type="ORF">MICPUN_59796</name>
</gene>
<dbReference type="EMBL" id="CP001328">
    <property type="protein sequence ID" value="ACO64716.1"/>
    <property type="molecule type" value="Genomic_DNA"/>
</dbReference>
<protein>
    <submittedName>
        <fullName evidence="3">Uncharacterized protein</fullName>
    </submittedName>
</protein>
<feature type="region of interest" description="Disordered" evidence="1">
    <location>
        <begin position="32"/>
        <end position="89"/>
    </location>
</feature>
<evidence type="ECO:0000256" key="1">
    <source>
        <dbReference type="SAM" id="MobiDB-lite"/>
    </source>
</evidence>
<dbReference type="KEGG" id="mis:MICPUN_59796"/>
<keyword evidence="2" id="KW-0732">Signal</keyword>
<organism evidence="3 4">
    <name type="scientific">Micromonas commoda (strain RCC299 / NOUM17 / CCMP2709)</name>
    <name type="common">Picoplanktonic green alga</name>
    <dbReference type="NCBI Taxonomy" id="296587"/>
    <lineage>
        <taxon>Eukaryota</taxon>
        <taxon>Viridiplantae</taxon>
        <taxon>Chlorophyta</taxon>
        <taxon>Mamiellophyceae</taxon>
        <taxon>Mamiellales</taxon>
        <taxon>Mamiellaceae</taxon>
        <taxon>Micromonas</taxon>
    </lineage>
</organism>
<dbReference type="eggNOG" id="ENOG502T0J7">
    <property type="taxonomic scope" value="Eukaryota"/>
</dbReference>
<feature type="compositionally biased region" description="Polar residues" evidence="1">
    <location>
        <begin position="696"/>
        <end position="716"/>
    </location>
</feature>
<dbReference type="RefSeq" id="XP_002503458.1">
    <property type="nucleotide sequence ID" value="XM_002503412.1"/>
</dbReference>
<evidence type="ECO:0000313" key="4">
    <source>
        <dbReference type="Proteomes" id="UP000002009"/>
    </source>
</evidence>
<accession>C1E9P7</accession>
<evidence type="ECO:0000256" key="2">
    <source>
        <dbReference type="SAM" id="SignalP"/>
    </source>
</evidence>
<name>C1E9P7_MICCC</name>
<dbReference type="Proteomes" id="UP000002009">
    <property type="component" value="Chromosome 7"/>
</dbReference>
<dbReference type="Gene3D" id="3.40.50.300">
    <property type="entry name" value="P-loop containing nucleotide triphosphate hydrolases"/>
    <property type="match status" value="1"/>
</dbReference>